<gene>
    <name evidence="4" type="ORF">GALMADRAFT_28021</name>
</gene>
<dbReference type="Gene3D" id="2.60.120.260">
    <property type="entry name" value="Galactose-binding domain-like"/>
    <property type="match status" value="1"/>
</dbReference>
<dbReference type="Pfam" id="PF13364">
    <property type="entry name" value="BetaGal_ABD2"/>
    <property type="match status" value="1"/>
</dbReference>
<protein>
    <recommendedName>
        <fullName evidence="3">Beta-galactosidase jelly roll domain-containing protein</fullName>
    </recommendedName>
</protein>
<evidence type="ECO:0000313" key="4">
    <source>
        <dbReference type="EMBL" id="KDR82475.1"/>
    </source>
</evidence>
<dbReference type="OrthoDB" id="3016596at2759"/>
<sequence>VTLPNLSSLTWKTANSLPDIGSGYLDNVWTVANHTTTNNPTAIKTPTVLYAGDYGYHTGNNLWRSHFTALGTETAFQAQLQLEGGFAFAFSVWLDSMFV</sequence>
<evidence type="ECO:0000259" key="3">
    <source>
        <dbReference type="Pfam" id="PF13364"/>
    </source>
</evidence>
<keyword evidence="1" id="KW-0378">Hydrolase</keyword>
<proteinExistence type="predicted"/>
<feature type="non-terminal residue" evidence="4">
    <location>
        <position position="1"/>
    </location>
</feature>
<feature type="non-terminal residue" evidence="4">
    <location>
        <position position="99"/>
    </location>
</feature>
<organism evidence="4 5">
    <name type="scientific">Galerina marginata (strain CBS 339.88)</name>
    <dbReference type="NCBI Taxonomy" id="685588"/>
    <lineage>
        <taxon>Eukaryota</taxon>
        <taxon>Fungi</taxon>
        <taxon>Dikarya</taxon>
        <taxon>Basidiomycota</taxon>
        <taxon>Agaricomycotina</taxon>
        <taxon>Agaricomycetes</taxon>
        <taxon>Agaricomycetidae</taxon>
        <taxon>Agaricales</taxon>
        <taxon>Agaricineae</taxon>
        <taxon>Strophariaceae</taxon>
        <taxon>Galerina</taxon>
    </lineage>
</organism>
<dbReference type="GO" id="GO:0004565">
    <property type="term" value="F:beta-galactosidase activity"/>
    <property type="evidence" value="ECO:0007669"/>
    <property type="project" value="UniProtKB-ARBA"/>
</dbReference>
<dbReference type="SUPFAM" id="SSF49785">
    <property type="entry name" value="Galactose-binding domain-like"/>
    <property type="match status" value="1"/>
</dbReference>
<dbReference type="Proteomes" id="UP000027222">
    <property type="component" value="Unassembled WGS sequence"/>
</dbReference>
<dbReference type="STRING" id="685588.A0A067TH16"/>
<keyword evidence="2" id="KW-0326">Glycosidase</keyword>
<keyword evidence="5" id="KW-1185">Reference proteome</keyword>
<accession>A0A067TH16</accession>
<reference evidence="5" key="1">
    <citation type="journal article" date="2014" name="Proc. Natl. Acad. Sci. U.S.A.">
        <title>Extensive sampling of basidiomycete genomes demonstrates inadequacy of the white-rot/brown-rot paradigm for wood decay fungi.</title>
        <authorList>
            <person name="Riley R."/>
            <person name="Salamov A.A."/>
            <person name="Brown D.W."/>
            <person name="Nagy L.G."/>
            <person name="Floudas D."/>
            <person name="Held B.W."/>
            <person name="Levasseur A."/>
            <person name="Lombard V."/>
            <person name="Morin E."/>
            <person name="Otillar R."/>
            <person name="Lindquist E.A."/>
            <person name="Sun H."/>
            <person name="LaButti K.M."/>
            <person name="Schmutz J."/>
            <person name="Jabbour D."/>
            <person name="Luo H."/>
            <person name="Baker S.E."/>
            <person name="Pisabarro A.G."/>
            <person name="Walton J.D."/>
            <person name="Blanchette R.A."/>
            <person name="Henrissat B."/>
            <person name="Martin F."/>
            <person name="Cullen D."/>
            <person name="Hibbett D.S."/>
            <person name="Grigoriev I.V."/>
        </authorList>
    </citation>
    <scope>NUCLEOTIDE SEQUENCE [LARGE SCALE GENOMIC DNA]</scope>
    <source>
        <strain evidence="5">CBS 339.88</strain>
    </source>
</reference>
<dbReference type="InterPro" id="IPR025300">
    <property type="entry name" value="BetaGal_jelly_roll_dom"/>
</dbReference>
<name>A0A067TH16_GALM3</name>
<dbReference type="AlphaFoldDB" id="A0A067TH16"/>
<evidence type="ECO:0000256" key="2">
    <source>
        <dbReference type="ARBA" id="ARBA00023295"/>
    </source>
</evidence>
<evidence type="ECO:0000256" key="1">
    <source>
        <dbReference type="ARBA" id="ARBA00022801"/>
    </source>
</evidence>
<dbReference type="EMBL" id="KL142369">
    <property type="protein sequence ID" value="KDR82475.1"/>
    <property type="molecule type" value="Genomic_DNA"/>
</dbReference>
<feature type="domain" description="Beta-galactosidase jelly roll" evidence="3">
    <location>
        <begin position="24"/>
        <end position="98"/>
    </location>
</feature>
<dbReference type="InterPro" id="IPR008979">
    <property type="entry name" value="Galactose-bd-like_sf"/>
</dbReference>
<dbReference type="HOGENOM" id="CLU_2326310_0_0_1"/>
<evidence type="ECO:0000313" key="5">
    <source>
        <dbReference type="Proteomes" id="UP000027222"/>
    </source>
</evidence>